<dbReference type="Gene3D" id="3.30.1300.30">
    <property type="entry name" value="GSPII I/J protein-like"/>
    <property type="match status" value="1"/>
</dbReference>
<dbReference type="PATRIC" id="fig|1280947.3.peg.1080"/>
<keyword evidence="3" id="KW-1185">Reference proteome</keyword>
<protein>
    <recommendedName>
        <fullName evidence="1">Type II secretion system protein GspI C-terminal domain-containing protein</fullName>
    </recommendedName>
</protein>
<dbReference type="Proteomes" id="UP000027190">
    <property type="component" value="Unassembled WGS sequence"/>
</dbReference>
<evidence type="ECO:0000259" key="1">
    <source>
        <dbReference type="Pfam" id="PF02501"/>
    </source>
</evidence>
<gene>
    <name evidence="2" type="ORF">HY30_13760</name>
</gene>
<dbReference type="InterPro" id="IPR003413">
    <property type="entry name" value="T2SS_GspI_C"/>
</dbReference>
<dbReference type="GO" id="GO:0015628">
    <property type="term" value="P:protein secretion by the type II secretion system"/>
    <property type="evidence" value="ECO:0007669"/>
    <property type="project" value="InterPro"/>
</dbReference>
<comment type="caution">
    <text evidence="2">The sequence shown here is derived from an EMBL/GenBank/DDBJ whole genome shotgun (WGS) entry which is preliminary data.</text>
</comment>
<dbReference type="Pfam" id="PF02501">
    <property type="entry name" value="T2SSI"/>
    <property type="match status" value="1"/>
</dbReference>
<organism evidence="2 3">
    <name type="scientific">Hyphomonas chukchiensis</name>
    <dbReference type="NCBI Taxonomy" id="1280947"/>
    <lineage>
        <taxon>Bacteria</taxon>
        <taxon>Pseudomonadati</taxon>
        <taxon>Pseudomonadota</taxon>
        <taxon>Alphaproteobacteria</taxon>
        <taxon>Hyphomonadales</taxon>
        <taxon>Hyphomonadaceae</taxon>
        <taxon>Hyphomonas</taxon>
    </lineage>
</organism>
<dbReference type="SUPFAM" id="SSF54523">
    <property type="entry name" value="Pili subunits"/>
    <property type="match status" value="1"/>
</dbReference>
<dbReference type="GO" id="GO:0015627">
    <property type="term" value="C:type II protein secretion system complex"/>
    <property type="evidence" value="ECO:0007669"/>
    <property type="project" value="InterPro"/>
</dbReference>
<sequence length="109" mass="11460">MIALTVLSIAGGAFIRVAQNHIETVDRLEVRMISDIVAQNTLVELRLDPSRITAAPSLVHMADRSWRVTVKSKGSSDPDLAEVSISVSEDGGTGAASLLDAFVDTAGPS</sequence>
<dbReference type="AlphaFoldDB" id="A0A062UQ61"/>
<accession>A0A062UQ61</accession>
<evidence type="ECO:0000313" key="3">
    <source>
        <dbReference type="Proteomes" id="UP000027190"/>
    </source>
</evidence>
<dbReference type="InterPro" id="IPR045584">
    <property type="entry name" value="Pilin-like"/>
</dbReference>
<proteinExistence type="predicted"/>
<feature type="domain" description="Type II secretion system protein GspI C-terminal" evidence="1">
    <location>
        <begin position="28"/>
        <end position="97"/>
    </location>
</feature>
<name>A0A062UQ61_9PROT</name>
<evidence type="ECO:0000313" key="2">
    <source>
        <dbReference type="EMBL" id="KCZ59666.1"/>
    </source>
</evidence>
<reference evidence="2 3" key="1">
    <citation type="journal article" date="2014" name="Antonie Van Leeuwenhoek">
        <title>Hyphomonas beringensis sp. nov. and Hyphomonas chukchiensis sp. nov., isolated from surface seawater of the Bering Sea and Chukchi Sea.</title>
        <authorList>
            <person name="Li C."/>
            <person name="Lai Q."/>
            <person name="Li G."/>
            <person name="Dong C."/>
            <person name="Wang J."/>
            <person name="Liao Y."/>
            <person name="Shao Z."/>
        </authorList>
    </citation>
    <scope>NUCLEOTIDE SEQUENCE [LARGE SCALE GENOMIC DNA]</scope>
    <source>
        <strain evidence="2 3">BH-BN04-4</strain>
    </source>
</reference>
<dbReference type="eggNOG" id="COG4967">
    <property type="taxonomic scope" value="Bacteria"/>
</dbReference>
<dbReference type="EMBL" id="AWFG01000013">
    <property type="protein sequence ID" value="KCZ59666.1"/>
    <property type="molecule type" value="Genomic_DNA"/>
</dbReference>
<dbReference type="STRING" id="1280947.HY30_13760"/>